<dbReference type="FunFam" id="2.20.25.30:FF:000002">
    <property type="entry name" value="60S ribosomal protein L37a"/>
    <property type="match status" value="1"/>
</dbReference>
<organism evidence="5 6">
    <name type="scientific">Xylaria flabelliformis</name>
    <dbReference type="NCBI Taxonomy" id="2512241"/>
    <lineage>
        <taxon>Eukaryota</taxon>
        <taxon>Fungi</taxon>
        <taxon>Dikarya</taxon>
        <taxon>Ascomycota</taxon>
        <taxon>Pezizomycotina</taxon>
        <taxon>Sordariomycetes</taxon>
        <taxon>Xylariomycetidae</taxon>
        <taxon>Xylariales</taxon>
        <taxon>Xylariaceae</taxon>
        <taxon>Xylaria</taxon>
    </lineage>
</organism>
<evidence type="ECO:0000256" key="4">
    <source>
        <dbReference type="ARBA" id="ARBA00023274"/>
    </source>
</evidence>
<dbReference type="SUPFAM" id="SSF57829">
    <property type="entry name" value="Zn-binding ribosomal proteins"/>
    <property type="match status" value="1"/>
</dbReference>
<comment type="caution">
    <text evidence="5">The sequence shown here is derived from an EMBL/GenBank/DDBJ whole genome shotgun (WGS) entry which is preliminary data.</text>
</comment>
<dbReference type="STRING" id="2512241.A0A553I6I0"/>
<dbReference type="GO" id="GO:1990904">
    <property type="term" value="C:ribonucleoprotein complex"/>
    <property type="evidence" value="ECO:0007669"/>
    <property type="project" value="UniProtKB-KW"/>
</dbReference>
<dbReference type="AlphaFoldDB" id="A0A553I6I0"/>
<dbReference type="InterPro" id="IPR002674">
    <property type="entry name" value="Ribosomal_eL43"/>
</dbReference>
<dbReference type="InterPro" id="IPR011332">
    <property type="entry name" value="Ribosomal_zn-bd"/>
</dbReference>
<evidence type="ECO:0008006" key="7">
    <source>
        <dbReference type="Google" id="ProtNLM"/>
    </source>
</evidence>
<dbReference type="GO" id="GO:0005840">
    <property type="term" value="C:ribosome"/>
    <property type="evidence" value="ECO:0007669"/>
    <property type="project" value="UniProtKB-KW"/>
</dbReference>
<accession>A0A553I6I0</accession>
<dbReference type="GO" id="GO:0003735">
    <property type="term" value="F:structural constituent of ribosome"/>
    <property type="evidence" value="ECO:0007669"/>
    <property type="project" value="InterPro"/>
</dbReference>
<dbReference type="InterPro" id="IPR050522">
    <property type="entry name" value="Ribosomal_protein_eL43"/>
</dbReference>
<protein>
    <recommendedName>
        <fullName evidence="7">60S ribosomal protein L43</fullName>
    </recommendedName>
</protein>
<dbReference type="PANTHER" id="PTHR48129:SF1">
    <property type="entry name" value="LARGE RIBOSOMAL SUBUNIT PROTEIN EL43"/>
    <property type="match status" value="1"/>
</dbReference>
<dbReference type="OrthoDB" id="10258345at2759"/>
<dbReference type="InterPro" id="IPR011331">
    <property type="entry name" value="Ribosomal_eL37/eL43"/>
</dbReference>
<keyword evidence="6" id="KW-1185">Reference proteome</keyword>
<dbReference type="EMBL" id="VFLP01000014">
    <property type="protein sequence ID" value="TRX95815.1"/>
    <property type="molecule type" value="Genomic_DNA"/>
</dbReference>
<evidence type="ECO:0000313" key="6">
    <source>
        <dbReference type="Proteomes" id="UP000319160"/>
    </source>
</evidence>
<dbReference type="HAMAP" id="MF_00327">
    <property type="entry name" value="Ribosomal_eL43"/>
    <property type="match status" value="1"/>
</dbReference>
<dbReference type="GO" id="GO:0006412">
    <property type="term" value="P:translation"/>
    <property type="evidence" value="ECO:0007669"/>
    <property type="project" value="InterPro"/>
</dbReference>
<evidence type="ECO:0000256" key="2">
    <source>
        <dbReference type="ARBA" id="ARBA00022833"/>
    </source>
</evidence>
<name>A0A553I6I0_9PEZI</name>
<comment type="similarity">
    <text evidence="1">Belongs to the eukaryotic ribosomal protein eL43 family.</text>
</comment>
<dbReference type="Gene3D" id="2.20.25.30">
    <property type="match status" value="1"/>
</dbReference>
<evidence type="ECO:0000313" key="5">
    <source>
        <dbReference type="EMBL" id="TRX95815.1"/>
    </source>
</evidence>
<reference evidence="6" key="1">
    <citation type="submission" date="2019-06" db="EMBL/GenBank/DDBJ databases">
        <title>Draft genome sequence of the griseofulvin-producing fungus Xylaria cubensis strain G536.</title>
        <authorList>
            <person name="Mead M.E."/>
            <person name="Raja H.A."/>
            <person name="Steenwyk J.L."/>
            <person name="Knowles S.L."/>
            <person name="Oberlies N.H."/>
            <person name="Rokas A."/>
        </authorList>
    </citation>
    <scope>NUCLEOTIDE SEQUENCE [LARGE SCALE GENOMIC DNA]</scope>
    <source>
        <strain evidence="6">G536</strain>
    </source>
</reference>
<proteinExistence type="inferred from homology"/>
<keyword evidence="2" id="KW-0862">Zinc</keyword>
<evidence type="ECO:0000256" key="1">
    <source>
        <dbReference type="ARBA" id="ARBA00008672"/>
    </source>
</evidence>
<dbReference type="Pfam" id="PF01780">
    <property type="entry name" value="Ribosomal_L37ae"/>
    <property type="match status" value="1"/>
</dbReference>
<keyword evidence="4" id="KW-0687">Ribonucleoprotein</keyword>
<gene>
    <name evidence="5" type="ORF">FHL15_003369</name>
</gene>
<dbReference type="PANTHER" id="PTHR48129">
    <property type="entry name" value="60S RIBOSOMAL PROTEIN L37A"/>
    <property type="match status" value="1"/>
</dbReference>
<keyword evidence="3" id="KW-0689">Ribosomal protein</keyword>
<sequence length="328" mass="35889">MQLENLLLLTETRERQIGRLFQLYMLRAFHHIASGTEVDTEVGTQPSITDSLYYSLSALYQNPIGADAVEDTIKALGHCQKRLLSGLMQLLTNMSRQPTLTMFLLHCVSKVAELGLCPAASRSGCNVYQSGFRGVYGVAMSLSTALSSNSWCQVKEGCRGLEILSAHFIRKSSENVGSSALAYPSLANKEHASALHTQSPKVVYKPQIISKFPCPPTSPTYNHHHPDAPTPPTVNTMAKRTTKVGIVGKYGTRYGASLRKQTKRFEITQHARYGCPFCGKTSVRRAAVGIWTCRGCKKTIAGGAYTMSSPAATAARSTLRRLREITDV</sequence>
<evidence type="ECO:0000256" key="3">
    <source>
        <dbReference type="ARBA" id="ARBA00022980"/>
    </source>
</evidence>
<dbReference type="Proteomes" id="UP000319160">
    <property type="component" value="Unassembled WGS sequence"/>
</dbReference>
<dbReference type="NCBIfam" id="TIGR00280">
    <property type="entry name" value="eL43_euk_arch"/>
    <property type="match status" value="1"/>
</dbReference>